<dbReference type="PANTHER" id="PTHR12329:SF12">
    <property type="entry name" value="BAG FAMILY MOLECULAR CHAPERONE REGULATOR 3"/>
    <property type="match status" value="1"/>
</dbReference>
<dbReference type="Gene3D" id="1.20.58.120">
    <property type="entry name" value="BAG domain"/>
    <property type="match status" value="1"/>
</dbReference>
<dbReference type="CDD" id="cd00201">
    <property type="entry name" value="WW"/>
    <property type="match status" value="1"/>
</dbReference>
<feature type="compositionally biased region" description="Polar residues" evidence="2">
    <location>
        <begin position="124"/>
        <end position="138"/>
    </location>
</feature>
<dbReference type="GO" id="GO:0051087">
    <property type="term" value="F:protein-folding chaperone binding"/>
    <property type="evidence" value="ECO:0007669"/>
    <property type="project" value="InterPro"/>
</dbReference>
<feature type="region of interest" description="Disordered" evidence="2">
    <location>
        <begin position="121"/>
        <end position="251"/>
    </location>
</feature>
<dbReference type="SUPFAM" id="SSF63491">
    <property type="entry name" value="BAG domain"/>
    <property type="match status" value="1"/>
</dbReference>
<keyword evidence="1" id="KW-0143">Chaperone</keyword>
<dbReference type="SUPFAM" id="SSF51045">
    <property type="entry name" value="WW domain"/>
    <property type="match status" value="1"/>
</dbReference>
<dbReference type="SMART" id="SM00456">
    <property type="entry name" value="WW"/>
    <property type="match status" value="1"/>
</dbReference>
<dbReference type="InterPro" id="IPR003103">
    <property type="entry name" value="BAG_domain"/>
</dbReference>
<gene>
    <name evidence="6" type="primary">BAG3</name>
</gene>
<dbReference type="GeneID" id="117359569"/>
<feature type="region of interest" description="Disordered" evidence="2">
    <location>
        <begin position="266"/>
        <end position="293"/>
    </location>
</feature>
<feature type="compositionally biased region" description="Polar residues" evidence="2">
    <location>
        <begin position="462"/>
        <end position="476"/>
    </location>
</feature>
<accession>A0A6P8QRD2</accession>
<dbReference type="Proteomes" id="UP000515159">
    <property type="component" value="Chromosome 4"/>
</dbReference>
<dbReference type="InterPro" id="IPR039773">
    <property type="entry name" value="BAG_chaperone_regulator"/>
</dbReference>
<organism evidence="5 6">
    <name type="scientific">Geotrypetes seraphini</name>
    <name type="common">Gaboon caecilian</name>
    <name type="synonym">Caecilia seraphini</name>
    <dbReference type="NCBI Taxonomy" id="260995"/>
    <lineage>
        <taxon>Eukaryota</taxon>
        <taxon>Metazoa</taxon>
        <taxon>Chordata</taxon>
        <taxon>Craniata</taxon>
        <taxon>Vertebrata</taxon>
        <taxon>Euteleostomi</taxon>
        <taxon>Amphibia</taxon>
        <taxon>Gymnophiona</taxon>
        <taxon>Geotrypetes</taxon>
    </lineage>
</organism>
<dbReference type="PANTHER" id="PTHR12329">
    <property type="entry name" value="BCL2-ASSOCIATED ATHANOGENE"/>
    <property type="match status" value="1"/>
</dbReference>
<dbReference type="PROSITE" id="PS01159">
    <property type="entry name" value="WW_DOMAIN_1"/>
    <property type="match status" value="1"/>
</dbReference>
<dbReference type="GO" id="GO:0046716">
    <property type="term" value="P:muscle cell cellular homeostasis"/>
    <property type="evidence" value="ECO:0007669"/>
    <property type="project" value="TreeGrafter"/>
</dbReference>
<dbReference type="CTD" id="9531"/>
<dbReference type="GO" id="GO:0050821">
    <property type="term" value="P:protein stabilization"/>
    <property type="evidence" value="ECO:0007669"/>
    <property type="project" value="TreeGrafter"/>
</dbReference>
<dbReference type="PROSITE" id="PS51035">
    <property type="entry name" value="BAG"/>
    <property type="match status" value="1"/>
</dbReference>
<dbReference type="InterPro" id="IPR036020">
    <property type="entry name" value="WW_dom_sf"/>
</dbReference>
<name>A0A6P8QRD2_GEOSA</name>
<dbReference type="InterPro" id="IPR001202">
    <property type="entry name" value="WW_dom"/>
</dbReference>
<dbReference type="InterPro" id="IPR036533">
    <property type="entry name" value="BAG_dom_sf"/>
</dbReference>
<evidence type="ECO:0000313" key="6">
    <source>
        <dbReference type="RefSeq" id="XP_033798460.1"/>
    </source>
</evidence>
<proteinExistence type="predicted"/>
<dbReference type="SMART" id="SM00264">
    <property type="entry name" value="BAG"/>
    <property type="match status" value="1"/>
</dbReference>
<keyword evidence="5" id="KW-1185">Reference proteome</keyword>
<dbReference type="GO" id="GO:0005829">
    <property type="term" value="C:cytosol"/>
    <property type="evidence" value="ECO:0007669"/>
    <property type="project" value="TreeGrafter"/>
</dbReference>
<dbReference type="Pfam" id="PF02179">
    <property type="entry name" value="BAG"/>
    <property type="match status" value="1"/>
</dbReference>
<reference evidence="6" key="1">
    <citation type="submission" date="2025-08" db="UniProtKB">
        <authorList>
            <consortium name="RefSeq"/>
        </authorList>
    </citation>
    <scope>IDENTIFICATION</scope>
</reference>
<dbReference type="PROSITE" id="PS50020">
    <property type="entry name" value="WW_DOMAIN_2"/>
    <property type="match status" value="1"/>
</dbReference>
<evidence type="ECO:0000256" key="2">
    <source>
        <dbReference type="SAM" id="MobiDB-lite"/>
    </source>
</evidence>
<dbReference type="GO" id="GO:0010664">
    <property type="term" value="P:negative regulation of striated muscle cell apoptotic process"/>
    <property type="evidence" value="ECO:0007669"/>
    <property type="project" value="TreeGrafter"/>
</dbReference>
<feature type="domain" description="WW" evidence="3">
    <location>
        <begin position="14"/>
        <end position="48"/>
    </location>
</feature>
<feature type="compositionally biased region" description="Polar residues" evidence="2">
    <location>
        <begin position="214"/>
        <end position="251"/>
    </location>
</feature>
<sequence length="476" mass="52813">MSQLRSAMKGPSGEPLPPGWEMKLDPHTGWPFFVDHNSRATTWSDPRQLPPPPEENQPLANGPSRDSSKLIKEAGLSYPQLRPGYIPIPVKHEGLENWQQRPYSSLQQPGMQRVREEPAFIPVRSQSPVRAHRSQSPARSIPEPAFIPVRSQSPLRAHRSQSPARSIPEPAFIPVRSQSPLRAHRSQSPARSIPEPAFIPVRSQSPVKAHHRSQSPARSIPETSQTDKQCGQTTVSSQSPSSGPEVFQSQVPSHEGLLQQPLLESRPNSDAVEPPSEVPHIDTERKQPVQKLQEMTDKMDQKMTLPASSIPVEEKPVSEEALTPKAIDPETAQLQKHPGVIQVERVLERVQALEQAVCAFQGRKNDKKYLTLEEYLTKELLALDSVDPEGRADVRQARKDGVRRVQNILERLEQQAIDSPEPAQDSEVQPGSQEATEAIIVDKSRNTAEDTKMEIRAAVCPSQATMNSTSANTTDP</sequence>
<dbReference type="GO" id="GO:0016020">
    <property type="term" value="C:membrane"/>
    <property type="evidence" value="ECO:0007669"/>
    <property type="project" value="TreeGrafter"/>
</dbReference>
<feature type="compositionally biased region" description="Polar residues" evidence="2">
    <location>
        <begin position="150"/>
        <end position="164"/>
    </location>
</feature>
<dbReference type="AlphaFoldDB" id="A0A6P8QRD2"/>
<dbReference type="GO" id="GO:0000774">
    <property type="term" value="F:adenyl-nucleotide exchange factor activity"/>
    <property type="evidence" value="ECO:0007669"/>
    <property type="project" value="TreeGrafter"/>
</dbReference>
<dbReference type="Pfam" id="PF00397">
    <property type="entry name" value="WW"/>
    <property type="match status" value="1"/>
</dbReference>
<feature type="region of interest" description="Disordered" evidence="2">
    <location>
        <begin position="413"/>
        <end position="476"/>
    </location>
</feature>
<feature type="compositionally biased region" description="Basic and acidic residues" evidence="2">
    <location>
        <begin position="440"/>
        <end position="455"/>
    </location>
</feature>
<evidence type="ECO:0000256" key="1">
    <source>
        <dbReference type="ARBA" id="ARBA00023186"/>
    </source>
</evidence>
<dbReference type="Gene3D" id="2.20.70.10">
    <property type="match status" value="1"/>
</dbReference>
<feature type="compositionally biased region" description="Polar residues" evidence="2">
    <location>
        <begin position="176"/>
        <end position="190"/>
    </location>
</feature>
<dbReference type="GO" id="GO:0005634">
    <property type="term" value="C:nucleus"/>
    <property type="evidence" value="ECO:0007669"/>
    <property type="project" value="TreeGrafter"/>
</dbReference>
<feature type="domain" description="BAG" evidence="4">
    <location>
        <begin position="343"/>
        <end position="416"/>
    </location>
</feature>
<feature type="region of interest" description="Disordered" evidence="2">
    <location>
        <begin position="1"/>
        <end position="76"/>
    </location>
</feature>
<evidence type="ECO:0000259" key="3">
    <source>
        <dbReference type="PROSITE" id="PS50020"/>
    </source>
</evidence>
<evidence type="ECO:0000313" key="5">
    <source>
        <dbReference type="Proteomes" id="UP000515159"/>
    </source>
</evidence>
<dbReference type="RefSeq" id="XP_033798460.1">
    <property type="nucleotide sequence ID" value="XM_033942569.1"/>
</dbReference>
<evidence type="ECO:0000259" key="4">
    <source>
        <dbReference type="PROSITE" id="PS51035"/>
    </source>
</evidence>
<feature type="compositionally biased region" description="Polar residues" evidence="2">
    <location>
        <begin position="426"/>
        <end position="435"/>
    </location>
</feature>
<protein>
    <submittedName>
        <fullName evidence="6">BAG family molecular chaperone regulator 3 isoform X2</fullName>
    </submittedName>
</protein>